<evidence type="ECO:0000313" key="1">
    <source>
        <dbReference type="EMBL" id="KHD96663.1"/>
    </source>
</evidence>
<proteinExistence type="predicted"/>
<dbReference type="Proteomes" id="UP000030466">
    <property type="component" value="Unassembled WGS sequence"/>
</dbReference>
<evidence type="ECO:0000313" key="2">
    <source>
        <dbReference type="Proteomes" id="UP000030466"/>
    </source>
</evidence>
<dbReference type="OrthoDB" id="9027184at2"/>
<dbReference type="RefSeq" id="WP_035929189.1">
    <property type="nucleotide sequence ID" value="NZ_JSUH01000014.1"/>
</dbReference>
<organism evidence="1 2">
    <name type="scientific">Kocuria rosea subsp. polaris</name>
    <dbReference type="NCBI Taxonomy" id="136273"/>
    <lineage>
        <taxon>Bacteria</taxon>
        <taxon>Bacillati</taxon>
        <taxon>Actinomycetota</taxon>
        <taxon>Actinomycetes</taxon>
        <taxon>Micrococcales</taxon>
        <taxon>Micrococcaceae</taxon>
        <taxon>Kocuria</taxon>
    </lineage>
</organism>
<dbReference type="AlphaFoldDB" id="A0A0A6VQK1"/>
<gene>
    <name evidence="1" type="ORF">GY22_14510</name>
</gene>
<comment type="caution">
    <text evidence="1">The sequence shown here is derived from an EMBL/GenBank/DDBJ whole genome shotgun (WGS) entry which is preliminary data.</text>
</comment>
<dbReference type="EMBL" id="JSUH01000014">
    <property type="protein sequence ID" value="KHD96663.1"/>
    <property type="molecule type" value="Genomic_DNA"/>
</dbReference>
<sequence length="651" mass="69941">MTENPGDFVPALDNIDFEQLVELGRSQIPRHAADWTDHNLHDPGMTLLDLLAWIVDQQVYRAGFVGSRHRRSFAALLGQHPEGPIPARGLVWPSGAVSEGRLVARDTPVVCRARPTLPFVLDRALYLTPARLVGGHRTVDGRDLPAPETDLHGATWNLHDEHARPLSAVTLRFDRPLGRGDHRASVSFGFDVVPPPGPAPTPDGPSWGPVRYEYREGGQGRWTALPTEHDGTLGMARSGEVILDMPPAAPGAAESELRISFDRGFFPRPPRVRAIAVNVLPLVQWEQSDAAPFTKSGTGEPDQRIDLITGDLTAVPDRAGGELLEVTVDRETWTVTEDLRTSAPDDPHVEVHADHLLFGNGLNGRCPPPGAWIGHTGLTRTAGAEGNVRAQLDWQVPTLTDLMSDYGSNRHGFTGGRDRTSAAELVARARTAALRRQALVTDDDVARAASALPGLAVGRAEVISRFDPRQPGRQVDGVRTLVVAPVGFSPSTAETSADAPAGVPAVYVREVATHLGRRRILGERLVVQGPTIVMVDLQITVTTKPWASFPAVRTAVEQAVAHRLAVVQLDHDVQPWPLGRDLTVSDVLSVAADIDDVATVPVVRMAAAGQALGDGPVVVPQDGVVVAGTVTVDQWPAGGLARTALTQRRWD</sequence>
<protein>
    <submittedName>
        <fullName evidence="1">Uncharacterized protein</fullName>
    </submittedName>
</protein>
<keyword evidence="2" id="KW-1185">Reference proteome</keyword>
<reference evidence="1 2" key="1">
    <citation type="journal article" date="2003" name="Int. J. Syst. Evol. Microbiol.">
        <title>Kocuria polaris sp. nov., an orange-pigmented psychrophilic bacterium isolated from an Antarctic cyanobacterial mat sample.</title>
        <authorList>
            <person name="Reddy G.S."/>
            <person name="Prakash J.S."/>
            <person name="Prabahar V."/>
            <person name="Matsumoto G.I."/>
            <person name="Stackebrandt E."/>
            <person name="Shivaji S."/>
        </authorList>
    </citation>
    <scope>NUCLEOTIDE SEQUENCE [LARGE SCALE GENOMIC DNA]</scope>
    <source>
        <strain evidence="1 2">CMS 76or</strain>
    </source>
</reference>
<accession>A0A0A6VQK1</accession>
<name>A0A0A6VQK1_KOCRO</name>